<name>A0AAV5SQI1_9BILA</name>
<keyword evidence="4" id="KW-1185">Reference proteome</keyword>
<comment type="caution">
    <text evidence="3">The sequence shown here is derived from an EMBL/GenBank/DDBJ whole genome shotgun (WGS) entry which is preliminary data.</text>
</comment>
<evidence type="ECO:0000256" key="2">
    <source>
        <dbReference type="SAM" id="MobiDB-lite"/>
    </source>
</evidence>
<keyword evidence="1" id="KW-0175">Coiled coil</keyword>
<evidence type="ECO:0000313" key="4">
    <source>
        <dbReference type="Proteomes" id="UP001432027"/>
    </source>
</evidence>
<organism evidence="3 4">
    <name type="scientific">Pristionchus entomophagus</name>
    <dbReference type="NCBI Taxonomy" id="358040"/>
    <lineage>
        <taxon>Eukaryota</taxon>
        <taxon>Metazoa</taxon>
        <taxon>Ecdysozoa</taxon>
        <taxon>Nematoda</taxon>
        <taxon>Chromadorea</taxon>
        <taxon>Rhabditida</taxon>
        <taxon>Rhabditina</taxon>
        <taxon>Diplogasteromorpha</taxon>
        <taxon>Diplogasteroidea</taxon>
        <taxon>Neodiplogasteridae</taxon>
        <taxon>Pristionchus</taxon>
    </lineage>
</organism>
<feature type="compositionally biased region" description="Acidic residues" evidence="2">
    <location>
        <begin position="31"/>
        <end position="40"/>
    </location>
</feature>
<dbReference type="AlphaFoldDB" id="A0AAV5SQI1"/>
<evidence type="ECO:0000313" key="3">
    <source>
        <dbReference type="EMBL" id="GMS82873.1"/>
    </source>
</evidence>
<feature type="region of interest" description="Disordered" evidence="2">
    <location>
        <begin position="15"/>
        <end position="40"/>
    </location>
</feature>
<dbReference type="EMBL" id="BTSX01000002">
    <property type="protein sequence ID" value="GMS82873.1"/>
    <property type="molecule type" value="Genomic_DNA"/>
</dbReference>
<sequence length="200" mass="23296">TDLSVSDEILAEAMKELQREEKPEEEKKAEEEEPIPDGDPEMVDLDWAFFIKLKGAPNAVATAYLPELKRRYKVAERRSKATEKRLVDLHPADRSTAEDRQEILGELLDKIDQALDIIDEHEARSLPAGHRAHLEARLLQSINAQMDCIHRIVDKFDVIGEDRDAANNEREGLRYEIRFMDMFYTEIHECFLKSFLEMEW</sequence>
<dbReference type="Proteomes" id="UP001432027">
    <property type="component" value="Unassembled WGS sequence"/>
</dbReference>
<feature type="compositionally biased region" description="Basic and acidic residues" evidence="2">
    <location>
        <begin position="15"/>
        <end position="30"/>
    </location>
</feature>
<feature type="coiled-coil region" evidence="1">
    <location>
        <begin position="65"/>
        <end position="124"/>
    </location>
</feature>
<accession>A0AAV5SQI1</accession>
<proteinExistence type="predicted"/>
<gene>
    <name evidence="3" type="ORF">PENTCL1PPCAC_5048</name>
</gene>
<reference evidence="3" key="1">
    <citation type="submission" date="2023-10" db="EMBL/GenBank/DDBJ databases">
        <title>Genome assembly of Pristionchus species.</title>
        <authorList>
            <person name="Yoshida K."/>
            <person name="Sommer R.J."/>
        </authorList>
    </citation>
    <scope>NUCLEOTIDE SEQUENCE</scope>
    <source>
        <strain evidence="3">RS0144</strain>
    </source>
</reference>
<feature type="non-terminal residue" evidence="3">
    <location>
        <position position="1"/>
    </location>
</feature>
<protein>
    <submittedName>
        <fullName evidence="3">Uncharacterized protein</fullName>
    </submittedName>
</protein>
<evidence type="ECO:0000256" key="1">
    <source>
        <dbReference type="SAM" id="Coils"/>
    </source>
</evidence>